<feature type="transmembrane region" description="Helical" evidence="1">
    <location>
        <begin position="185"/>
        <end position="206"/>
    </location>
</feature>
<feature type="transmembrane region" description="Helical" evidence="1">
    <location>
        <begin position="303"/>
        <end position="322"/>
    </location>
</feature>
<keyword evidence="1" id="KW-0472">Membrane</keyword>
<feature type="domain" description="DUF6534" evidence="2">
    <location>
        <begin position="236"/>
        <end position="326"/>
    </location>
</feature>
<comment type="caution">
    <text evidence="3">The sequence shown here is derived from an EMBL/GenBank/DDBJ whole genome shotgun (WGS) entry which is preliminary data.</text>
</comment>
<feature type="transmembrane region" description="Helical" evidence="1">
    <location>
        <begin position="272"/>
        <end position="297"/>
    </location>
</feature>
<sequence length="421" mass="46334">MHLIPTVLPSTDNLISVFRFGIISSPAMAPRLTYGRFGVFGLFLFKLTDARDFGLASTSPRPQRPTMAPNFRLQSTLGLGVTELGIFATFILFGMLIPQVYIYHLCNSDRTAVKTLVAAVFILEACHTGVTAQAIYYWTVTLADLPDKPGTVLGLSLGLPFETLVTFLVQAYYIYRVHRFAKKRWISVFLFTLCLFRFGGGIALSVESFMNLPHEPDYFSLQNRFGWLLTTILSLSAAVDVFIAASLCVYVHRWKLNTAPTMKTTSQLINRIMFWSIQTGLVTSLVSVTVVVCFQTMKSNYVWFGIFTVLGKLYSNSLLASLNSRSLYRKLDAHTRNLFALFSDDSIEGIGSTSDVEFAGGSTGDCTPPSGRSPDPFNGCSYPDATNLISTNATHSTMSVDTGTTSGNRVDAVELKSIVSC</sequence>
<keyword evidence="4" id="KW-1185">Reference proteome</keyword>
<feature type="transmembrane region" description="Helical" evidence="1">
    <location>
        <begin position="84"/>
        <end position="103"/>
    </location>
</feature>
<dbReference type="PANTHER" id="PTHR40465">
    <property type="entry name" value="CHROMOSOME 1, WHOLE GENOME SHOTGUN SEQUENCE"/>
    <property type="match status" value="1"/>
</dbReference>
<feature type="transmembrane region" description="Helical" evidence="1">
    <location>
        <begin position="226"/>
        <end position="251"/>
    </location>
</feature>
<gene>
    <name evidence="3" type="ORF">MVEN_02398500</name>
</gene>
<dbReference type="AlphaFoldDB" id="A0A8H6X2M3"/>
<keyword evidence="1" id="KW-0812">Transmembrane</keyword>
<keyword evidence="1" id="KW-1133">Transmembrane helix</keyword>
<dbReference type="Proteomes" id="UP000620124">
    <property type="component" value="Unassembled WGS sequence"/>
</dbReference>
<dbReference type="PANTHER" id="PTHR40465:SF1">
    <property type="entry name" value="DUF6534 DOMAIN-CONTAINING PROTEIN"/>
    <property type="match status" value="1"/>
</dbReference>
<dbReference type="Pfam" id="PF20152">
    <property type="entry name" value="DUF6534"/>
    <property type="match status" value="1"/>
</dbReference>
<protein>
    <recommendedName>
        <fullName evidence="2">DUF6534 domain-containing protein</fullName>
    </recommendedName>
</protein>
<dbReference type="EMBL" id="JACAZI010000031">
    <property type="protein sequence ID" value="KAF7332926.1"/>
    <property type="molecule type" value="Genomic_DNA"/>
</dbReference>
<evidence type="ECO:0000313" key="4">
    <source>
        <dbReference type="Proteomes" id="UP000620124"/>
    </source>
</evidence>
<organism evidence="3 4">
    <name type="scientific">Mycena venus</name>
    <dbReference type="NCBI Taxonomy" id="2733690"/>
    <lineage>
        <taxon>Eukaryota</taxon>
        <taxon>Fungi</taxon>
        <taxon>Dikarya</taxon>
        <taxon>Basidiomycota</taxon>
        <taxon>Agaricomycotina</taxon>
        <taxon>Agaricomycetes</taxon>
        <taxon>Agaricomycetidae</taxon>
        <taxon>Agaricales</taxon>
        <taxon>Marasmiineae</taxon>
        <taxon>Mycenaceae</taxon>
        <taxon>Mycena</taxon>
    </lineage>
</organism>
<evidence type="ECO:0000256" key="1">
    <source>
        <dbReference type="SAM" id="Phobius"/>
    </source>
</evidence>
<accession>A0A8H6X2M3</accession>
<evidence type="ECO:0000313" key="3">
    <source>
        <dbReference type="EMBL" id="KAF7332926.1"/>
    </source>
</evidence>
<evidence type="ECO:0000259" key="2">
    <source>
        <dbReference type="Pfam" id="PF20152"/>
    </source>
</evidence>
<feature type="transmembrane region" description="Helical" evidence="1">
    <location>
        <begin position="115"/>
        <end position="138"/>
    </location>
</feature>
<dbReference type="OrthoDB" id="2929525at2759"/>
<feature type="transmembrane region" description="Helical" evidence="1">
    <location>
        <begin position="150"/>
        <end position="173"/>
    </location>
</feature>
<proteinExistence type="predicted"/>
<name>A0A8H6X2M3_9AGAR</name>
<dbReference type="InterPro" id="IPR045339">
    <property type="entry name" value="DUF6534"/>
</dbReference>
<reference evidence="3" key="1">
    <citation type="submission" date="2020-05" db="EMBL/GenBank/DDBJ databases">
        <title>Mycena genomes resolve the evolution of fungal bioluminescence.</title>
        <authorList>
            <person name="Tsai I.J."/>
        </authorList>
    </citation>
    <scope>NUCLEOTIDE SEQUENCE</scope>
    <source>
        <strain evidence="3">CCC161011</strain>
    </source>
</reference>